<dbReference type="EMBL" id="OP778609">
    <property type="protein sequence ID" value="WBF77580.1"/>
    <property type="molecule type" value="Genomic_DNA"/>
</dbReference>
<proteinExistence type="predicted"/>
<keyword evidence="3" id="KW-1185">Reference proteome</keyword>
<accession>A0AAE9VX45</accession>
<gene>
    <name evidence="2" type="ORF">A73_110</name>
</gene>
<evidence type="ECO:0000313" key="2">
    <source>
        <dbReference type="EMBL" id="WBF77580.1"/>
    </source>
</evidence>
<keyword evidence="1" id="KW-1133">Transmembrane helix</keyword>
<evidence type="ECO:0000256" key="1">
    <source>
        <dbReference type="SAM" id="Phobius"/>
    </source>
</evidence>
<keyword evidence="1" id="KW-0472">Membrane</keyword>
<evidence type="ECO:0000313" key="3">
    <source>
        <dbReference type="Proteomes" id="UP001223579"/>
    </source>
</evidence>
<feature type="transmembrane region" description="Helical" evidence="1">
    <location>
        <begin position="12"/>
        <end position="42"/>
    </location>
</feature>
<reference evidence="2 3" key="1">
    <citation type="submission" date="2022-11" db="EMBL/GenBank/DDBJ databases">
        <authorList>
            <person name="Cortes-Martin A."/>
            <person name="Buttimer C.T.H."/>
            <person name="Hill C."/>
        </authorList>
    </citation>
    <scope>NUCLEOTIDE SEQUENCE [LARGE SCALE GENOMIC DNA]</scope>
</reference>
<name>A0AAE9VX45_9CAUD</name>
<sequence>MKIIWGFTKIIFMILCLAVLNPHRLLLALIHLLAAIFSFIAWRLEDLAGFMGKCVKKGMKKFWLFGEKLLSEPLHKEIEKLDIILKAAEKKLNPKNVDKGEDDGV</sequence>
<keyword evidence="1" id="KW-0812">Transmembrane</keyword>
<dbReference type="Proteomes" id="UP001223579">
    <property type="component" value="Segment"/>
</dbReference>
<organism evidence="2 3">
    <name type="scientific">Escherichia phage A73</name>
    <dbReference type="NCBI Taxonomy" id="3003819"/>
    <lineage>
        <taxon>Viruses</taxon>
        <taxon>Duplodnaviria</taxon>
        <taxon>Heunggongvirae</taxon>
        <taxon>Uroviricota</taxon>
        <taxon>Caudoviricetes</taxon>
        <taxon>Vequintavirinae</taxon>
        <taxon>Septuagintavirus</taxon>
        <taxon>Septuagintavirus A73</taxon>
    </lineage>
</organism>
<protein>
    <submittedName>
        <fullName evidence="2">Uncharacterized protein</fullName>
    </submittedName>
</protein>